<keyword evidence="6" id="KW-1185">Reference proteome</keyword>
<accession>A0A8K0D1F5</accession>
<evidence type="ECO:0000256" key="2">
    <source>
        <dbReference type="SAM" id="Coils"/>
    </source>
</evidence>
<dbReference type="InterPro" id="IPR042201">
    <property type="entry name" value="FH2_Formin_sf"/>
</dbReference>
<dbReference type="GO" id="GO:0051015">
    <property type="term" value="F:actin filament binding"/>
    <property type="evidence" value="ECO:0007669"/>
    <property type="project" value="TreeGrafter"/>
</dbReference>
<feature type="region of interest" description="Disordered" evidence="3">
    <location>
        <begin position="1"/>
        <end position="104"/>
    </location>
</feature>
<proteinExistence type="inferred from homology"/>
<feature type="region of interest" description="Disordered" evidence="3">
    <location>
        <begin position="713"/>
        <end position="735"/>
    </location>
</feature>
<dbReference type="InterPro" id="IPR015425">
    <property type="entry name" value="FH2_Formin"/>
</dbReference>
<feature type="compositionally biased region" description="Polar residues" evidence="3">
    <location>
        <begin position="146"/>
        <end position="160"/>
    </location>
</feature>
<feature type="coiled-coil region" evidence="2">
    <location>
        <begin position="596"/>
        <end position="660"/>
    </location>
</feature>
<gene>
    <name evidence="5" type="ORF">ILUMI_10800</name>
</gene>
<keyword evidence="2" id="KW-0175">Coiled coil</keyword>
<feature type="compositionally biased region" description="Pro residues" evidence="3">
    <location>
        <begin position="172"/>
        <end position="187"/>
    </location>
</feature>
<dbReference type="OrthoDB" id="427644at2759"/>
<dbReference type="PANTHER" id="PTHR45920">
    <property type="entry name" value="FORMIN HOMOLOGY 2 DOMAIN CONTAINING, ISOFORM I"/>
    <property type="match status" value="1"/>
</dbReference>
<evidence type="ECO:0000256" key="3">
    <source>
        <dbReference type="SAM" id="MobiDB-lite"/>
    </source>
</evidence>
<dbReference type="GO" id="GO:0005737">
    <property type="term" value="C:cytoplasm"/>
    <property type="evidence" value="ECO:0007669"/>
    <property type="project" value="UniProtKB-ARBA"/>
</dbReference>
<feature type="region of interest" description="Disordered" evidence="3">
    <location>
        <begin position="119"/>
        <end position="297"/>
    </location>
</feature>
<evidence type="ECO:0000259" key="4">
    <source>
        <dbReference type="PROSITE" id="PS51444"/>
    </source>
</evidence>
<reference evidence="5" key="1">
    <citation type="submission" date="2019-08" db="EMBL/GenBank/DDBJ databases">
        <title>The genome of the North American firefly Photinus pyralis.</title>
        <authorList>
            <consortium name="Photinus pyralis genome working group"/>
            <person name="Fallon T.R."/>
            <person name="Sander Lower S.E."/>
            <person name="Weng J.-K."/>
        </authorList>
    </citation>
    <scope>NUCLEOTIDE SEQUENCE</scope>
    <source>
        <strain evidence="5">TRF0915ILg1</strain>
        <tissue evidence="5">Whole body</tissue>
    </source>
</reference>
<dbReference type="Proteomes" id="UP000801492">
    <property type="component" value="Unassembled WGS sequence"/>
</dbReference>
<comment type="caution">
    <text evidence="5">The sequence shown here is derived from an EMBL/GenBank/DDBJ whole genome shotgun (WGS) entry which is preliminary data.</text>
</comment>
<feature type="compositionally biased region" description="Polar residues" evidence="3">
    <location>
        <begin position="40"/>
        <end position="66"/>
    </location>
</feature>
<dbReference type="SMART" id="SM00498">
    <property type="entry name" value="FH2"/>
    <property type="match status" value="1"/>
</dbReference>
<dbReference type="Pfam" id="PF02181">
    <property type="entry name" value="FH2"/>
    <property type="match status" value="1"/>
</dbReference>
<protein>
    <recommendedName>
        <fullName evidence="4">FH2 domain-containing protein</fullName>
    </recommendedName>
</protein>
<sequence>MQAQSNKKCLLPSPISLLKNGQSPLSESESLPEQHKSTSEDSGTPLSRMLRSTQTSAPNVLSSLNEFQLAEPLDASTPQAKKLDASPPKPNELPLASPLSPPTSILPLTELLEATSPPSLLDVSLSQQSDSSIHDHAASAAKPKSPETTILPLQSPNIVNSSDSSSKLDEPLVPPPPPPPPPPPSLGTPPNICAAPPPPPLPGLSGPPPPPPLPVLGAPPPPPLPSGAPLPPPLPGCGPPPPPPPPGLIGFAPPPPPPVPGISPPPIPGGPPPPPPPGGGPIPFPAPPVGGWNPQKSMNTPVLPNLVLKKKTVTPSAPMKPLYWTRLLVPDTSILDSPTSAPVWSHIDEVELGNLTEFADLFSRQVVTRKPTKKKIETKSKIEAVKLLDSKRSQNVGILAQSLHVEFSEIENAIYNFDTSVVSLEALQQIYEVRATADELEQIRGHMTTKPEIPLDKPEQFLYDLSEISNFAERISCFMFQIEFDDSITGIGNVLTNIKATCDFLTNSSSVMKVLSIILTLGNYMNGGNMTRGQADGYGLEILSKLKDVKSKDSQITLLHFIVRTYMKELDSLSLVTLPLPIPEPEDIRRASGVNFEEVAVDLQKLQKNLNACENRIQKVLEDSTPENLQPFKEKMTTFLENAKKHLQMEMDNLDECKTKFIITMKFYQFKPKSGTVDTCSPSDFFDLWLQFSKDFKDIWKKELIRIEKEKKEELKRKSAERKSDHVKIKKRPDGLKAKVERLMQNTKD</sequence>
<feature type="compositionally biased region" description="Low complexity" evidence="3">
    <location>
        <begin position="92"/>
        <end position="104"/>
    </location>
</feature>
<comment type="similarity">
    <text evidence="1">Belongs to the formin homology family. Cappuccino subfamily.</text>
</comment>
<dbReference type="PANTHER" id="PTHR45920:SF7">
    <property type="entry name" value="FORMIN-G"/>
    <property type="match status" value="1"/>
</dbReference>
<dbReference type="PROSITE" id="PS51444">
    <property type="entry name" value="FH2"/>
    <property type="match status" value="1"/>
</dbReference>
<dbReference type="GO" id="GO:0030866">
    <property type="term" value="P:cortical actin cytoskeleton organization"/>
    <property type="evidence" value="ECO:0007669"/>
    <property type="project" value="TreeGrafter"/>
</dbReference>
<organism evidence="5 6">
    <name type="scientific">Ignelater luminosus</name>
    <name type="common">Cucubano</name>
    <name type="synonym">Pyrophorus luminosus</name>
    <dbReference type="NCBI Taxonomy" id="2038154"/>
    <lineage>
        <taxon>Eukaryota</taxon>
        <taxon>Metazoa</taxon>
        <taxon>Ecdysozoa</taxon>
        <taxon>Arthropoda</taxon>
        <taxon>Hexapoda</taxon>
        <taxon>Insecta</taxon>
        <taxon>Pterygota</taxon>
        <taxon>Neoptera</taxon>
        <taxon>Endopterygota</taxon>
        <taxon>Coleoptera</taxon>
        <taxon>Polyphaga</taxon>
        <taxon>Elateriformia</taxon>
        <taxon>Elateroidea</taxon>
        <taxon>Elateridae</taxon>
        <taxon>Agrypninae</taxon>
        <taxon>Pyrophorini</taxon>
        <taxon>Ignelater</taxon>
    </lineage>
</organism>
<dbReference type="EMBL" id="VTPC01005993">
    <property type="protein sequence ID" value="KAF2895376.1"/>
    <property type="molecule type" value="Genomic_DNA"/>
</dbReference>
<dbReference type="SUPFAM" id="SSF101447">
    <property type="entry name" value="Formin homology 2 domain (FH2 domain)"/>
    <property type="match status" value="1"/>
</dbReference>
<name>A0A8K0D1F5_IGNLU</name>
<dbReference type="AlphaFoldDB" id="A0A8K0D1F5"/>
<feature type="compositionally biased region" description="Low complexity" evidence="3">
    <location>
        <begin position="119"/>
        <end position="131"/>
    </location>
</feature>
<dbReference type="Gene3D" id="1.20.58.2220">
    <property type="entry name" value="Formin, FH2 domain"/>
    <property type="match status" value="1"/>
</dbReference>
<evidence type="ECO:0000313" key="6">
    <source>
        <dbReference type="Proteomes" id="UP000801492"/>
    </source>
</evidence>
<feature type="compositionally biased region" description="Pro residues" evidence="3">
    <location>
        <begin position="195"/>
        <end position="288"/>
    </location>
</feature>
<evidence type="ECO:0000256" key="1">
    <source>
        <dbReference type="ARBA" id="ARBA00005271"/>
    </source>
</evidence>
<evidence type="ECO:0000313" key="5">
    <source>
        <dbReference type="EMBL" id="KAF2895376.1"/>
    </source>
</evidence>
<feature type="domain" description="FH2" evidence="4">
    <location>
        <begin position="309"/>
        <end position="722"/>
    </location>
</feature>
<dbReference type="GO" id="GO:0005856">
    <property type="term" value="C:cytoskeleton"/>
    <property type="evidence" value="ECO:0007669"/>
    <property type="project" value="TreeGrafter"/>
</dbReference>